<sequence length="86" mass="10001">MVREISIDILKDYGGKKQLVLVSWCYGGPFRCMGLVNHLQEFNDEQKEDSDSFHSRNFRPVSPDDTKDLSPVIFLKIRVAQTKIWI</sequence>
<proteinExistence type="predicted"/>
<evidence type="ECO:0000313" key="1">
    <source>
        <dbReference type="EMBL" id="GIY04685.1"/>
    </source>
</evidence>
<reference evidence="1 2" key="1">
    <citation type="submission" date="2021-06" db="EMBL/GenBank/DDBJ databases">
        <title>Caerostris extrusa draft genome.</title>
        <authorList>
            <person name="Kono N."/>
            <person name="Arakawa K."/>
        </authorList>
    </citation>
    <scope>NUCLEOTIDE SEQUENCE [LARGE SCALE GENOMIC DNA]</scope>
</reference>
<evidence type="ECO:0000313" key="2">
    <source>
        <dbReference type="Proteomes" id="UP001054945"/>
    </source>
</evidence>
<keyword evidence="2" id="KW-1185">Reference proteome</keyword>
<protein>
    <submittedName>
        <fullName evidence="1">Uncharacterized protein</fullName>
    </submittedName>
</protein>
<name>A0AAV4Q9K1_CAEEX</name>
<dbReference type="Proteomes" id="UP001054945">
    <property type="component" value="Unassembled WGS sequence"/>
</dbReference>
<gene>
    <name evidence="1" type="ORF">CEXT_278171</name>
</gene>
<accession>A0AAV4Q9K1</accession>
<organism evidence="1 2">
    <name type="scientific">Caerostris extrusa</name>
    <name type="common">Bark spider</name>
    <name type="synonym">Caerostris bankana</name>
    <dbReference type="NCBI Taxonomy" id="172846"/>
    <lineage>
        <taxon>Eukaryota</taxon>
        <taxon>Metazoa</taxon>
        <taxon>Ecdysozoa</taxon>
        <taxon>Arthropoda</taxon>
        <taxon>Chelicerata</taxon>
        <taxon>Arachnida</taxon>
        <taxon>Araneae</taxon>
        <taxon>Araneomorphae</taxon>
        <taxon>Entelegynae</taxon>
        <taxon>Araneoidea</taxon>
        <taxon>Araneidae</taxon>
        <taxon>Caerostris</taxon>
    </lineage>
</organism>
<dbReference type="EMBL" id="BPLR01005741">
    <property type="protein sequence ID" value="GIY04685.1"/>
    <property type="molecule type" value="Genomic_DNA"/>
</dbReference>
<dbReference type="AlphaFoldDB" id="A0AAV4Q9K1"/>
<comment type="caution">
    <text evidence="1">The sequence shown here is derived from an EMBL/GenBank/DDBJ whole genome shotgun (WGS) entry which is preliminary data.</text>
</comment>